<dbReference type="AlphaFoldDB" id="A0A9D2CCZ3"/>
<dbReference type="GO" id="GO:0006269">
    <property type="term" value="P:DNA replication, synthesis of primer"/>
    <property type="evidence" value="ECO:0007669"/>
    <property type="project" value="UniProtKB-UniRule"/>
</dbReference>
<dbReference type="GO" id="GO:0005737">
    <property type="term" value="C:cytoplasm"/>
    <property type="evidence" value="ECO:0007669"/>
    <property type="project" value="TreeGrafter"/>
</dbReference>
<dbReference type="EC" id="2.7.7.101" evidence="12"/>
<dbReference type="InterPro" id="IPR037068">
    <property type="entry name" value="DNA_primase_core_N_sf"/>
</dbReference>
<evidence type="ECO:0000256" key="10">
    <source>
        <dbReference type="ARBA" id="ARBA00023125"/>
    </source>
</evidence>
<evidence type="ECO:0000256" key="13">
    <source>
        <dbReference type="PIRSR" id="PIRSR002811-1"/>
    </source>
</evidence>
<dbReference type="Gene3D" id="3.40.1360.10">
    <property type="match status" value="1"/>
</dbReference>
<sequence>MIDRETVDRIYAAANIVDIVGEYVTLKRKGVNYVACCPFHNEKTPSFVVSPSKGVYKCFGCGKGGNAVTFVMEQESVSYPEALKMVAKRYGIEVHEEALSEEELRRNDDRESMFALNSWAADYFANFLHRDSEGINVGLSYFRQKRGLTDATIKKFGLGFCPSKGDRMSQDALAAGYKQEFLLSTGLSLVSERNGGLYDRFRDRVIFPVHNISGRIVAFGGRTLRTDKQVAKYQNSPESEIYSKKRELYGLYFAKKAIQQLNFAIMVEGYLDVISMHQAGIENVVASSGTSLTTEQIRLLGRFTKNITVIYDGDSAGIHASLRGIDMILKEGMNVRVVLLPEPEDPDSFARSHSAAEVQEYIRANEQDFLEFKARLLLKDAQGDPIKKAALIGDMVQSIAQIPDSIQRSVYIKECARTMDIDEQILIGEVARKRLTSSGDRETDDFLRRQAAVRQREADPGVRPEAEYTPKVEAGSSFEALEREIVKYLLKYGHCTFDFKEGSTMVPCNVAEVIFSELSDDQIVFRNPVYAKIMAVYREQWEQLGTGVEVPAHLFLNHIDPEVCNRAVDLLTADDNYVPSELWKRKEVHVESDAEMLAVGVPKAVTLYKSKVIESLIKELQTRLAVEGLSEEEESDLVQRLNNYNRVKVAIARKLQRLIL</sequence>
<gene>
    <name evidence="12 15" type="primary">dnaG</name>
    <name evidence="15" type="ORF">H9828_08480</name>
</gene>
<dbReference type="InterPro" id="IPR050219">
    <property type="entry name" value="DnaG_primase"/>
</dbReference>
<dbReference type="InterPro" id="IPR030846">
    <property type="entry name" value="DnaG_bac"/>
</dbReference>
<dbReference type="InterPro" id="IPR036977">
    <property type="entry name" value="DNA_primase_Znf_CHC2"/>
</dbReference>
<evidence type="ECO:0000256" key="3">
    <source>
        <dbReference type="ARBA" id="ARBA00022679"/>
    </source>
</evidence>
<comment type="similarity">
    <text evidence="12">Belongs to the DnaG primase family.</text>
</comment>
<keyword evidence="5 12" id="KW-0235">DNA replication</keyword>
<dbReference type="Pfam" id="PF10410">
    <property type="entry name" value="DnaB_bind"/>
    <property type="match status" value="1"/>
</dbReference>
<dbReference type="PANTHER" id="PTHR30313:SF2">
    <property type="entry name" value="DNA PRIMASE"/>
    <property type="match status" value="1"/>
</dbReference>
<evidence type="ECO:0000256" key="7">
    <source>
        <dbReference type="ARBA" id="ARBA00022771"/>
    </source>
</evidence>
<evidence type="ECO:0000313" key="16">
    <source>
        <dbReference type="Proteomes" id="UP000886844"/>
    </source>
</evidence>
<dbReference type="SMART" id="SM00493">
    <property type="entry name" value="TOPRIM"/>
    <property type="match status" value="1"/>
</dbReference>
<dbReference type="PROSITE" id="PS50880">
    <property type="entry name" value="TOPRIM"/>
    <property type="match status" value="1"/>
</dbReference>
<dbReference type="SMART" id="SM00400">
    <property type="entry name" value="ZnF_CHCC"/>
    <property type="match status" value="1"/>
</dbReference>
<dbReference type="CDD" id="cd03364">
    <property type="entry name" value="TOPRIM_DnaG_primases"/>
    <property type="match status" value="1"/>
</dbReference>
<proteinExistence type="inferred from homology"/>
<dbReference type="Gene3D" id="3.90.580.10">
    <property type="entry name" value="Zinc finger, CHC2-type domain"/>
    <property type="match status" value="1"/>
</dbReference>
<dbReference type="GO" id="GO:1990077">
    <property type="term" value="C:primosome complex"/>
    <property type="evidence" value="ECO:0007669"/>
    <property type="project" value="UniProtKB-KW"/>
</dbReference>
<dbReference type="Gene3D" id="3.90.980.10">
    <property type="entry name" value="DNA primase, catalytic core, N-terminal domain"/>
    <property type="match status" value="1"/>
</dbReference>
<comment type="catalytic activity">
    <reaction evidence="12">
        <text>ssDNA + n NTP = ssDNA/pppN(pN)n-1 hybrid + (n-1) diphosphate.</text>
        <dbReference type="EC" id="2.7.7.101"/>
    </reaction>
</comment>
<dbReference type="NCBIfam" id="TIGR01391">
    <property type="entry name" value="dnaG"/>
    <property type="match status" value="1"/>
</dbReference>
<keyword evidence="10 12" id="KW-0238">DNA-binding</keyword>
<evidence type="ECO:0000256" key="11">
    <source>
        <dbReference type="ARBA" id="ARBA00023163"/>
    </source>
</evidence>
<dbReference type="GO" id="GO:0003899">
    <property type="term" value="F:DNA-directed RNA polymerase activity"/>
    <property type="evidence" value="ECO:0007669"/>
    <property type="project" value="UniProtKB-UniRule"/>
</dbReference>
<dbReference type="FunFam" id="3.40.1360.10:FF:000002">
    <property type="entry name" value="DNA primase"/>
    <property type="match status" value="1"/>
</dbReference>
<dbReference type="InterPro" id="IPR002694">
    <property type="entry name" value="Znf_CHC2"/>
</dbReference>
<evidence type="ECO:0000259" key="14">
    <source>
        <dbReference type="PROSITE" id="PS50880"/>
    </source>
</evidence>
<evidence type="ECO:0000256" key="4">
    <source>
        <dbReference type="ARBA" id="ARBA00022695"/>
    </source>
</evidence>
<dbReference type="SUPFAM" id="SSF56731">
    <property type="entry name" value="DNA primase core"/>
    <property type="match status" value="1"/>
</dbReference>
<evidence type="ECO:0000256" key="2">
    <source>
        <dbReference type="ARBA" id="ARBA00022515"/>
    </source>
</evidence>
<dbReference type="FunFam" id="3.90.580.10:FF:000001">
    <property type="entry name" value="DNA primase"/>
    <property type="match status" value="1"/>
</dbReference>
<dbReference type="HAMAP" id="MF_00974">
    <property type="entry name" value="DNA_primase_DnaG"/>
    <property type="match status" value="1"/>
</dbReference>
<evidence type="ECO:0000313" key="15">
    <source>
        <dbReference type="EMBL" id="HIY69439.1"/>
    </source>
</evidence>
<dbReference type="GO" id="GO:0000428">
    <property type="term" value="C:DNA-directed RNA polymerase complex"/>
    <property type="evidence" value="ECO:0007669"/>
    <property type="project" value="UniProtKB-KW"/>
</dbReference>
<keyword evidence="2 12" id="KW-0639">Primosome</keyword>
<keyword evidence="1 12" id="KW-0240">DNA-directed RNA polymerase</keyword>
<keyword evidence="8 12" id="KW-0862">Zinc</keyword>
<keyword evidence="9" id="KW-0460">Magnesium</keyword>
<comment type="subunit">
    <text evidence="12">Monomer. Interacts with DnaB.</text>
</comment>
<dbReference type="GO" id="GO:0008270">
    <property type="term" value="F:zinc ion binding"/>
    <property type="evidence" value="ECO:0007669"/>
    <property type="project" value="UniProtKB-UniRule"/>
</dbReference>
<evidence type="ECO:0000256" key="1">
    <source>
        <dbReference type="ARBA" id="ARBA00022478"/>
    </source>
</evidence>
<keyword evidence="4 12" id="KW-0548">Nucleotidyltransferase</keyword>
<accession>A0A9D2CCZ3</accession>
<dbReference type="InterPro" id="IPR006171">
    <property type="entry name" value="TOPRIM_dom"/>
</dbReference>
<comment type="function">
    <text evidence="12">RNA polymerase that catalyzes the synthesis of short RNA molecules used as primers for DNA polymerase during DNA replication.</text>
</comment>
<feature type="zinc finger region" description="CHC2-type" evidence="12 13">
    <location>
        <begin position="37"/>
        <end position="61"/>
    </location>
</feature>
<dbReference type="Pfam" id="PF01807">
    <property type="entry name" value="Zn_ribbon_DnaG"/>
    <property type="match status" value="1"/>
</dbReference>
<dbReference type="Proteomes" id="UP000886844">
    <property type="component" value="Unassembled WGS sequence"/>
</dbReference>
<dbReference type="InterPro" id="IPR034151">
    <property type="entry name" value="TOPRIM_DnaG_bac"/>
</dbReference>
<dbReference type="InterPro" id="IPR006295">
    <property type="entry name" value="DNA_primase_DnaG"/>
</dbReference>
<keyword evidence="6 12" id="KW-0479">Metal-binding</keyword>
<evidence type="ECO:0000256" key="6">
    <source>
        <dbReference type="ARBA" id="ARBA00022723"/>
    </source>
</evidence>
<comment type="cofactor">
    <cofactor evidence="12 13">
        <name>Zn(2+)</name>
        <dbReference type="ChEBI" id="CHEBI:29105"/>
    </cofactor>
    <text evidence="12 13">Binds 1 zinc ion per monomer.</text>
</comment>
<dbReference type="Pfam" id="PF08275">
    <property type="entry name" value="DNAG_N"/>
    <property type="match status" value="1"/>
</dbReference>
<comment type="domain">
    <text evidence="12">Contains an N-terminal zinc-binding domain, a central core domain that contains the primase activity, and a C-terminal DnaB-binding domain.</text>
</comment>
<reference evidence="15" key="1">
    <citation type="journal article" date="2021" name="PeerJ">
        <title>Extensive microbial diversity within the chicken gut microbiome revealed by metagenomics and culture.</title>
        <authorList>
            <person name="Gilroy R."/>
            <person name="Ravi A."/>
            <person name="Getino M."/>
            <person name="Pursley I."/>
            <person name="Horton D.L."/>
            <person name="Alikhan N.F."/>
            <person name="Baker D."/>
            <person name="Gharbi K."/>
            <person name="Hall N."/>
            <person name="Watson M."/>
            <person name="Adriaenssens E.M."/>
            <person name="Foster-Nyarko E."/>
            <person name="Jarju S."/>
            <person name="Secka A."/>
            <person name="Antonio M."/>
            <person name="Oren A."/>
            <person name="Chaudhuri R.R."/>
            <person name="La Ragione R."/>
            <person name="Hildebrand F."/>
            <person name="Pallen M.J."/>
        </authorList>
    </citation>
    <scope>NUCLEOTIDE SEQUENCE</scope>
    <source>
        <strain evidence="15">5134</strain>
    </source>
</reference>
<dbReference type="SUPFAM" id="SSF57783">
    <property type="entry name" value="Zinc beta-ribbon"/>
    <property type="match status" value="1"/>
</dbReference>
<evidence type="ECO:0000256" key="8">
    <source>
        <dbReference type="ARBA" id="ARBA00022833"/>
    </source>
</evidence>
<dbReference type="InterPro" id="IPR013264">
    <property type="entry name" value="DNAG_N"/>
</dbReference>
<dbReference type="EMBL" id="DXDA01000065">
    <property type="protein sequence ID" value="HIY69439.1"/>
    <property type="molecule type" value="Genomic_DNA"/>
</dbReference>
<evidence type="ECO:0000256" key="5">
    <source>
        <dbReference type="ARBA" id="ARBA00022705"/>
    </source>
</evidence>
<reference evidence="15" key="2">
    <citation type="submission" date="2021-04" db="EMBL/GenBank/DDBJ databases">
        <authorList>
            <person name="Gilroy R."/>
        </authorList>
    </citation>
    <scope>NUCLEOTIDE SEQUENCE</scope>
    <source>
        <strain evidence="15">5134</strain>
    </source>
</reference>
<comment type="caution">
    <text evidence="15">The sequence shown here is derived from an EMBL/GenBank/DDBJ whole genome shotgun (WGS) entry which is preliminary data.</text>
</comment>
<organism evidence="15 16">
    <name type="scientific">Candidatus Alistipes intestinigallinarum</name>
    <dbReference type="NCBI Taxonomy" id="2838440"/>
    <lineage>
        <taxon>Bacteria</taxon>
        <taxon>Pseudomonadati</taxon>
        <taxon>Bacteroidota</taxon>
        <taxon>Bacteroidia</taxon>
        <taxon>Bacteroidales</taxon>
        <taxon>Rikenellaceae</taxon>
        <taxon>Alistipes</taxon>
    </lineage>
</organism>
<dbReference type="Pfam" id="PF13155">
    <property type="entry name" value="Toprim_2"/>
    <property type="match status" value="1"/>
</dbReference>
<dbReference type="InterPro" id="IPR019475">
    <property type="entry name" value="DNA_primase_DnaB-bd"/>
</dbReference>
<keyword evidence="11 12" id="KW-0804">Transcription</keyword>
<evidence type="ECO:0000256" key="9">
    <source>
        <dbReference type="ARBA" id="ARBA00022842"/>
    </source>
</evidence>
<feature type="domain" description="Toprim" evidence="14">
    <location>
        <begin position="262"/>
        <end position="343"/>
    </location>
</feature>
<keyword evidence="3 12" id="KW-0808">Transferase</keyword>
<name>A0A9D2CCZ3_9BACT</name>
<dbReference type="GO" id="GO:0003677">
    <property type="term" value="F:DNA binding"/>
    <property type="evidence" value="ECO:0007669"/>
    <property type="project" value="UniProtKB-KW"/>
</dbReference>
<dbReference type="PANTHER" id="PTHR30313">
    <property type="entry name" value="DNA PRIMASE"/>
    <property type="match status" value="1"/>
</dbReference>
<protein>
    <recommendedName>
        <fullName evidence="12">DNA primase</fullName>
        <ecNumber evidence="12">2.7.7.101</ecNumber>
    </recommendedName>
</protein>
<keyword evidence="7 12" id="KW-0863">Zinc-finger</keyword>
<evidence type="ECO:0000256" key="12">
    <source>
        <dbReference type="HAMAP-Rule" id="MF_00974"/>
    </source>
</evidence>